<proteinExistence type="predicted"/>
<keyword evidence="1" id="KW-0732">Signal</keyword>
<sequence length="223" mass="25309">MRFTTLIGTAVAALASIALLGPFASAALNAPGSSALAQAWTQATVQVPDQAAVHLKKLHSARYSKTKFCKDSAVWRPWRSKWSWQEFYDEISLLTGKLQQIDIVKYEPICEITAVLDYKRGETHVDYASITVKKRHRVPFVILVCLSARMQYDDPLRRRRYSFCITLRIWHRHFEHIASLSLSIADYITLAAFEFHQAAPVCQNRVNKLHKLLVPVQQDAADG</sequence>
<organism evidence="2 3">
    <name type="scientific">Thamnocephalis sphaerospora</name>
    <dbReference type="NCBI Taxonomy" id="78915"/>
    <lineage>
        <taxon>Eukaryota</taxon>
        <taxon>Fungi</taxon>
        <taxon>Fungi incertae sedis</taxon>
        <taxon>Zoopagomycota</taxon>
        <taxon>Zoopagomycotina</taxon>
        <taxon>Zoopagomycetes</taxon>
        <taxon>Zoopagales</taxon>
        <taxon>Sigmoideomycetaceae</taxon>
        <taxon>Thamnocephalis</taxon>
    </lineage>
</organism>
<dbReference type="Proteomes" id="UP000271241">
    <property type="component" value="Unassembled WGS sequence"/>
</dbReference>
<accession>A0A4P9XL79</accession>
<evidence type="ECO:0000313" key="3">
    <source>
        <dbReference type="Proteomes" id="UP000271241"/>
    </source>
</evidence>
<feature type="chain" id="PRO_5020658616" evidence="1">
    <location>
        <begin position="27"/>
        <end position="223"/>
    </location>
</feature>
<name>A0A4P9XL79_9FUNG</name>
<feature type="signal peptide" evidence="1">
    <location>
        <begin position="1"/>
        <end position="26"/>
    </location>
</feature>
<keyword evidence="3" id="KW-1185">Reference proteome</keyword>
<evidence type="ECO:0000256" key="1">
    <source>
        <dbReference type="SAM" id="SignalP"/>
    </source>
</evidence>
<dbReference type="AlphaFoldDB" id="A0A4P9XL79"/>
<reference evidence="3" key="1">
    <citation type="journal article" date="2018" name="Nat. Microbiol.">
        <title>Leveraging single-cell genomics to expand the fungal tree of life.</title>
        <authorList>
            <person name="Ahrendt S.R."/>
            <person name="Quandt C.A."/>
            <person name="Ciobanu D."/>
            <person name="Clum A."/>
            <person name="Salamov A."/>
            <person name="Andreopoulos B."/>
            <person name="Cheng J.F."/>
            <person name="Woyke T."/>
            <person name="Pelin A."/>
            <person name="Henrissat B."/>
            <person name="Reynolds N.K."/>
            <person name="Benny G.L."/>
            <person name="Smith M.E."/>
            <person name="James T.Y."/>
            <person name="Grigoriev I.V."/>
        </authorList>
    </citation>
    <scope>NUCLEOTIDE SEQUENCE [LARGE SCALE GENOMIC DNA]</scope>
    <source>
        <strain evidence="3">RSA 1356</strain>
    </source>
</reference>
<evidence type="ECO:0000313" key="2">
    <source>
        <dbReference type="EMBL" id="RKP06608.1"/>
    </source>
</evidence>
<dbReference type="EMBL" id="KZ992851">
    <property type="protein sequence ID" value="RKP06608.1"/>
    <property type="molecule type" value="Genomic_DNA"/>
</dbReference>
<protein>
    <submittedName>
        <fullName evidence="2">Uncharacterized protein</fullName>
    </submittedName>
</protein>
<gene>
    <name evidence="2" type="ORF">THASP1DRAFT_25109</name>
</gene>